<dbReference type="GO" id="GO:0009937">
    <property type="term" value="P:regulation of gibberellic acid mediated signaling pathway"/>
    <property type="evidence" value="ECO:0007669"/>
    <property type="project" value="InterPro"/>
</dbReference>
<dbReference type="SMART" id="SM00256">
    <property type="entry name" value="FBOX"/>
    <property type="match status" value="1"/>
</dbReference>
<dbReference type="SUPFAM" id="SSF81383">
    <property type="entry name" value="F-box domain"/>
    <property type="match status" value="1"/>
</dbReference>
<comment type="caution">
    <text evidence="3">The sequence shown here is derived from an EMBL/GenBank/DDBJ whole genome shotgun (WGS) entry which is preliminary data.</text>
</comment>
<protein>
    <submittedName>
        <fullName evidence="3">F-box domain</fullName>
    </submittedName>
</protein>
<dbReference type="GO" id="GO:0009740">
    <property type="term" value="P:gibberellic acid mediated signaling pathway"/>
    <property type="evidence" value="ECO:0007669"/>
    <property type="project" value="TreeGrafter"/>
</dbReference>
<evidence type="ECO:0000313" key="4">
    <source>
        <dbReference type="Proteomes" id="UP000195402"/>
    </source>
</evidence>
<dbReference type="AlphaFoldDB" id="A0A200RBT0"/>
<gene>
    <name evidence="3" type="ORF">BVC80_1663g60</name>
</gene>
<dbReference type="GO" id="GO:0019005">
    <property type="term" value="C:SCF ubiquitin ligase complex"/>
    <property type="evidence" value="ECO:0007669"/>
    <property type="project" value="InterPro"/>
</dbReference>
<dbReference type="PANTHER" id="PTHR47750:SF1">
    <property type="entry name" value="F-BOX PROTEIN SNE"/>
    <property type="match status" value="1"/>
</dbReference>
<feature type="domain" description="F-box" evidence="2">
    <location>
        <begin position="37"/>
        <end position="76"/>
    </location>
</feature>
<evidence type="ECO:0000259" key="2">
    <source>
        <dbReference type="SMART" id="SM00256"/>
    </source>
</evidence>
<keyword evidence="4" id="KW-1185">Reference proteome</keyword>
<dbReference type="PANTHER" id="PTHR47750">
    <property type="entry name" value="F-BOX PROTEIN SNE"/>
    <property type="match status" value="1"/>
</dbReference>
<dbReference type="STRING" id="56857.A0A200RBT0"/>
<reference evidence="3 4" key="1">
    <citation type="journal article" date="2017" name="Mol. Plant">
        <title>The Genome of Medicinal Plant Macleaya cordata Provides New Insights into Benzylisoquinoline Alkaloids Metabolism.</title>
        <authorList>
            <person name="Liu X."/>
            <person name="Liu Y."/>
            <person name="Huang P."/>
            <person name="Ma Y."/>
            <person name="Qing Z."/>
            <person name="Tang Q."/>
            <person name="Cao H."/>
            <person name="Cheng P."/>
            <person name="Zheng Y."/>
            <person name="Yuan Z."/>
            <person name="Zhou Y."/>
            <person name="Liu J."/>
            <person name="Tang Z."/>
            <person name="Zhuo Y."/>
            <person name="Zhang Y."/>
            <person name="Yu L."/>
            <person name="Huang J."/>
            <person name="Yang P."/>
            <person name="Peng Q."/>
            <person name="Zhang J."/>
            <person name="Jiang W."/>
            <person name="Zhang Z."/>
            <person name="Lin K."/>
            <person name="Ro D.K."/>
            <person name="Chen X."/>
            <person name="Xiong X."/>
            <person name="Shang Y."/>
            <person name="Huang S."/>
            <person name="Zeng J."/>
        </authorList>
    </citation>
    <scope>NUCLEOTIDE SEQUENCE [LARGE SCALE GENOMIC DNA]</scope>
    <source>
        <strain evidence="4">cv. BLH2017</strain>
        <tissue evidence="3">Root</tissue>
    </source>
</reference>
<dbReference type="EMBL" id="MVGT01000146">
    <property type="protein sequence ID" value="OVA20164.1"/>
    <property type="molecule type" value="Genomic_DNA"/>
</dbReference>
<feature type="region of interest" description="Disordered" evidence="1">
    <location>
        <begin position="5"/>
        <end position="24"/>
    </location>
</feature>
<evidence type="ECO:0000256" key="1">
    <source>
        <dbReference type="SAM" id="MobiDB-lite"/>
    </source>
</evidence>
<dbReference type="InParanoid" id="A0A200RBT0"/>
<dbReference type="Gene3D" id="1.20.1280.50">
    <property type="match status" value="1"/>
</dbReference>
<name>A0A200RBT0_MACCD</name>
<proteinExistence type="predicted"/>
<dbReference type="OMA" id="FLCNTIN"/>
<dbReference type="Proteomes" id="UP000195402">
    <property type="component" value="Unassembled WGS sequence"/>
</dbReference>
<evidence type="ECO:0000313" key="3">
    <source>
        <dbReference type="EMBL" id="OVA20164.1"/>
    </source>
</evidence>
<dbReference type="FunCoup" id="A0A200RBT0">
    <property type="interactions" value="26"/>
</dbReference>
<accession>A0A200RBT0</accession>
<dbReference type="InterPro" id="IPR001810">
    <property type="entry name" value="F-box_dom"/>
</dbReference>
<dbReference type="Pfam" id="PF12937">
    <property type="entry name" value="F-box-like"/>
    <property type="match status" value="1"/>
</dbReference>
<organism evidence="3 4">
    <name type="scientific">Macleaya cordata</name>
    <name type="common">Five-seeded plume-poppy</name>
    <name type="synonym">Bocconia cordata</name>
    <dbReference type="NCBI Taxonomy" id="56857"/>
    <lineage>
        <taxon>Eukaryota</taxon>
        <taxon>Viridiplantae</taxon>
        <taxon>Streptophyta</taxon>
        <taxon>Embryophyta</taxon>
        <taxon>Tracheophyta</taxon>
        <taxon>Spermatophyta</taxon>
        <taxon>Magnoliopsida</taxon>
        <taxon>Ranunculales</taxon>
        <taxon>Papaveraceae</taxon>
        <taxon>Papaveroideae</taxon>
        <taxon>Macleaya</taxon>
    </lineage>
</organism>
<sequence>MLIQLHKAAGSNHHQQQQLKMKEEKKSSCSKFNINDNPDILIEILKRLDDRSLGVAACVCRLWCNISRYDSIWENLCFRHVYPPPSDIRPVVLALGGYRKLYMVCLRPVLNRLSRLSLDFGGTEGGGRGDSGRVVGTVRTREEVQLSLSLFSIDFYERLGERLGEASSLMFLCNPVNV</sequence>
<dbReference type="InterPro" id="IPR036047">
    <property type="entry name" value="F-box-like_dom_sf"/>
</dbReference>
<dbReference type="InterPro" id="IPR044184">
    <property type="entry name" value="SNE/GID2"/>
</dbReference>
<dbReference type="OrthoDB" id="2095648at2759"/>